<dbReference type="Proteomes" id="UP000015241">
    <property type="component" value="Unassembled WGS sequence"/>
</dbReference>
<dbReference type="InParanoid" id="S8DJQ4"/>
<gene>
    <name evidence="1" type="ORF">FOMPIDRAFT_94766</name>
</gene>
<accession>S8DJQ4</accession>
<evidence type="ECO:0000313" key="1">
    <source>
        <dbReference type="EMBL" id="EPS93057.1"/>
    </source>
</evidence>
<dbReference type="AlphaFoldDB" id="S8DJQ4"/>
<organism evidence="1 2">
    <name type="scientific">Fomitopsis schrenkii</name>
    <name type="common">Brown rot fungus</name>
    <dbReference type="NCBI Taxonomy" id="2126942"/>
    <lineage>
        <taxon>Eukaryota</taxon>
        <taxon>Fungi</taxon>
        <taxon>Dikarya</taxon>
        <taxon>Basidiomycota</taxon>
        <taxon>Agaricomycotina</taxon>
        <taxon>Agaricomycetes</taxon>
        <taxon>Polyporales</taxon>
        <taxon>Fomitopsis</taxon>
    </lineage>
</organism>
<name>S8DJQ4_FOMSC</name>
<dbReference type="EMBL" id="KE504302">
    <property type="protein sequence ID" value="EPS93057.1"/>
    <property type="molecule type" value="Genomic_DNA"/>
</dbReference>
<dbReference type="HOGENOM" id="CLU_1686607_0_0_1"/>
<keyword evidence="2" id="KW-1185">Reference proteome</keyword>
<protein>
    <submittedName>
        <fullName evidence="1">Uncharacterized protein</fullName>
    </submittedName>
</protein>
<proteinExistence type="predicted"/>
<sequence length="156" mass="16937">MSFSRHTFGLAKISRSSAAILSLVALSVHLHPQLYIHDLPQISPGQNCEIRAQGSMRRTMVIWEVFVCMTAGKSFPLTKRLRVMSTIVISPPEDGRTLLTGGPSFMLTSPSMEHTRARTPTSKAAAAKPVVPPKWAKLMRTTTTPALIAASRGRAG</sequence>
<evidence type="ECO:0000313" key="2">
    <source>
        <dbReference type="Proteomes" id="UP000015241"/>
    </source>
</evidence>
<reference evidence="1 2" key="1">
    <citation type="journal article" date="2012" name="Science">
        <title>The Paleozoic origin of enzymatic lignin decomposition reconstructed from 31 fungal genomes.</title>
        <authorList>
            <person name="Floudas D."/>
            <person name="Binder M."/>
            <person name="Riley R."/>
            <person name="Barry K."/>
            <person name="Blanchette R.A."/>
            <person name="Henrissat B."/>
            <person name="Martinez A.T."/>
            <person name="Otillar R."/>
            <person name="Spatafora J.W."/>
            <person name="Yadav J.S."/>
            <person name="Aerts A."/>
            <person name="Benoit I."/>
            <person name="Boyd A."/>
            <person name="Carlson A."/>
            <person name="Copeland A."/>
            <person name="Coutinho P.M."/>
            <person name="de Vries R.P."/>
            <person name="Ferreira P."/>
            <person name="Findley K."/>
            <person name="Foster B."/>
            <person name="Gaskell J."/>
            <person name="Glotzer D."/>
            <person name="Gorecki P."/>
            <person name="Heitman J."/>
            <person name="Hesse C."/>
            <person name="Hori C."/>
            <person name="Igarashi K."/>
            <person name="Jurgens J.A."/>
            <person name="Kallen N."/>
            <person name="Kersten P."/>
            <person name="Kohler A."/>
            <person name="Kuees U."/>
            <person name="Kumar T.K.A."/>
            <person name="Kuo A."/>
            <person name="LaButti K."/>
            <person name="Larrondo L.F."/>
            <person name="Lindquist E."/>
            <person name="Ling A."/>
            <person name="Lombard V."/>
            <person name="Lucas S."/>
            <person name="Lundell T."/>
            <person name="Martin R."/>
            <person name="McLaughlin D.J."/>
            <person name="Morgenstern I."/>
            <person name="Morin E."/>
            <person name="Murat C."/>
            <person name="Nagy L.G."/>
            <person name="Nolan M."/>
            <person name="Ohm R.A."/>
            <person name="Patyshakuliyeva A."/>
            <person name="Rokas A."/>
            <person name="Ruiz-Duenas F.J."/>
            <person name="Sabat G."/>
            <person name="Salamov A."/>
            <person name="Samejima M."/>
            <person name="Schmutz J."/>
            <person name="Slot J.C."/>
            <person name="St John F."/>
            <person name="Stenlid J."/>
            <person name="Sun H."/>
            <person name="Sun S."/>
            <person name="Syed K."/>
            <person name="Tsang A."/>
            <person name="Wiebenga A."/>
            <person name="Young D."/>
            <person name="Pisabarro A."/>
            <person name="Eastwood D.C."/>
            <person name="Martin F."/>
            <person name="Cullen D."/>
            <person name="Grigoriev I.V."/>
            <person name="Hibbett D.S."/>
        </authorList>
    </citation>
    <scope>NUCLEOTIDE SEQUENCE</scope>
    <source>
        <strain evidence="2">FP-58527</strain>
    </source>
</reference>